<accession>A0ABT7PLV8</accession>
<gene>
    <name evidence="3" type="ORF">QTN89_18770</name>
</gene>
<reference evidence="3 4" key="1">
    <citation type="submission" date="2023-06" db="EMBL/GenBank/DDBJ databases">
        <title>Roseiconus lacunae JC819 isolated from Gulf of Mannar region, Tamil Nadu.</title>
        <authorList>
            <person name="Pk S."/>
            <person name="Ch S."/>
            <person name="Ch V.R."/>
        </authorList>
    </citation>
    <scope>NUCLEOTIDE SEQUENCE [LARGE SCALE GENOMIC DNA]</scope>
    <source>
        <strain evidence="3 4">JC819</strain>
    </source>
</reference>
<proteinExistence type="predicted"/>
<sequence length="546" mass="62182">MADLKVTTSLRRNDDVSKSRFKPYRAPRQHGESLIEPSLANAESMLRDNQQALGSLPSSLQQLRRPARETLLRDSLKYTRAYRDVDTTDLSSDSIVMAGHQPTLFHPGVWFKNFALDRVAKLSAATAVNLVVDSDVAHSSAIRVPQLNRSTGQVQSTSVAFDQHSGGVPYEQSLIEHRELFDSFDARVRDSVQLIVADPLVDQLWHHAREAIRRCGFAGCALAQARHALEHDLGLSTLEVPQSVVCRTESFANFAMQVLCDLPRFHACYNDSADLYRQIHGIRSNAHPVPNLARDGDWFEAPFWLYGNRSAKRQAVWVRYCDGGSAIEIGDRQNRTRKIANANSESAYEALHALQSPEFKLRSRALVTTMYARLVLSDLFLHGIGGGKYDQLGDLISQRYWDCPTPQMMVLSATVMLPGHESFAPQLIQQRQVEVDRQLRDLDFHGESFRDQADSPEPELEQWITRKRQLLDDIPPHGQRLQWHREITAINRQLGESLHELRQQLTQERSRLSRREKDAALFCSREHSFCFYPLPYLQATYEGMLR</sequence>
<evidence type="ECO:0000256" key="1">
    <source>
        <dbReference type="SAM" id="Coils"/>
    </source>
</evidence>
<organism evidence="3 4">
    <name type="scientific">Roseiconus lacunae</name>
    <dbReference type="NCBI Taxonomy" id="2605694"/>
    <lineage>
        <taxon>Bacteria</taxon>
        <taxon>Pseudomonadati</taxon>
        <taxon>Planctomycetota</taxon>
        <taxon>Planctomycetia</taxon>
        <taxon>Pirellulales</taxon>
        <taxon>Pirellulaceae</taxon>
        <taxon>Roseiconus</taxon>
    </lineage>
</organism>
<dbReference type="EMBL" id="JASZZN010000014">
    <property type="protein sequence ID" value="MDM4017499.1"/>
    <property type="molecule type" value="Genomic_DNA"/>
</dbReference>
<feature type="region of interest" description="Disordered" evidence="2">
    <location>
        <begin position="1"/>
        <end position="33"/>
    </location>
</feature>
<feature type="compositionally biased region" description="Basic residues" evidence="2">
    <location>
        <begin position="19"/>
        <end position="28"/>
    </location>
</feature>
<evidence type="ECO:0000313" key="4">
    <source>
        <dbReference type="Proteomes" id="UP001239462"/>
    </source>
</evidence>
<dbReference type="Proteomes" id="UP001239462">
    <property type="component" value="Unassembled WGS sequence"/>
</dbReference>
<protein>
    <submittedName>
        <fullName evidence="3">Uncharacterized protein</fullName>
    </submittedName>
</protein>
<name>A0ABT7PLV8_9BACT</name>
<comment type="caution">
    <text evidence="3">The sequence shown here is derived from an EMBL/GenBank/DDBJ whole genome shotgun (WGS) entry which is preliminary data.</text>
</comment>
<evidence type="ECO:0000256" key="2">
    <source>
        <dbReference type="SAM" id="MobiDB-lite"/>
    </source>
</evidence>
<feature type="coiled-coil region" evidence="1">
    <location>
        <begin position="491"/>
        <end position="518"/>
    </location>
</feature>
<keyword evidence="1" id="KW-0175">Coiled coil</keyword>
<dbReference type="RefSeq" id="WP_289164967.1">
    <property type="nucleotide sequence ID" value="NZ_JASZZN010000014.1"/>
</dbReference>
<keyword evidence="4" id="KW-1185">Reference proteome</keyword>
<feature type="compositionally biased region" description="Polar residues" evidence="2">
    <location>
        <begin position="1"/>
        <end position="10"/>
    </location>
</feature>
<evidence type="ECO:0000313" key="3">
    <source>
        <dbReference type="EMBL" id="MDM4017499.1"/>
    </source>
</evidence>